<organism evidence="2 3">
    <name type="scientific">Mycobacterium asiaticum</name>
    <dbReference type="NCBI Taxonomy" id="1790"/>
    <lineage>
        <taxon>Bacteria</taxon>
        <taxon>Bacillati</taxon>
        <taxon>Actinomycetota</taxon>
        <taxon>Actinomycetes</taxon>
        <taxon>Mycobacteriales</taxon>
        <taxon>Mycobacteriaceae</taxon>
        <taxon>Mycobacterium</taxon>
    </lineage>
</organism>
<dbReference type="Proteomes" id="UP000093629">
    <property type="component" value="Unassembled WGS sequence"/>
</dbReference>
<dbReference type="PANTHER" id="PTHR10068:SF14">
    <property type="entry name" value="CELL WALL ADHESIN EAP1"/>
    <property type="match status" value="1"/>
</dbReference>
<sequence>MGIPRPTGEYAGQMLEPGGWPQADEETFYDRAQQYNQVLRKVTDVMDSTRRQQVEVFDGGVWSGGAANAANGALGTNLSEMSTLQDYLATVITWHRHIGNLLVQAKSEIGNNVDAAQREIIVLENDTELEAEARQAAIEALVRATHEANTSLVAETAEQVRASRDWKPPHNALEELLHQVTPPTPEVPTVVVPTPSAPIPVGPTPTPFEPTPANPYQPVGPGTPVTPVTPTPFDPVNPTPVTPITPVPPLTPVSPVTPVTPIPPLPPVTPVNPSQPDRPVGPVTPVTPVKPNPDQPAKPVTPVNPTPAPGPAPAPVNPTPTPAPTPAPPAPGPGPVGPSPDLPSRPGDPGTPSVPGTPGTEPAHVKPAAAVDVPTHSGQPAGPSGAPSHRGDDAAPAMTPAAATGMPPAAARGSSTGLGGGTSAGASPNAGAAAAPSAGTRAAGGRAPLGAAGRAPAGVSPKAASARTAPPARHNAPDRGAQDAQDPQKDKPGSADDVTALPSVPVSAARAARDAMAAASGAGGAKKDPLRLARRIAAALNARDSGGDDDYGFFWVTAVTTDGEIVVANSYGLAYIPEGVQLPAKVFMASADRNVPVDERARSATYPVIAVQTWAAYHDLKLRAVIGTAEQLANSDPGVTKIVLEDDDIPDTGRMVGRPRLEVVDPAAAAQLAETDDLHLVDLLAPAPADANAPDDERHMLWFELMKPMTSTATGREIAHLRAFHAYAAHSQDLALHKAFGAADAEVQRPAVEEFLYWRYVAGLLDSAISQAT</sequence>
<feature type="compositionally biased region" description="Pro residues" evidence="1">
    <location>
        <begin position="302"/>
        <end position="343"/>
    </location>
</feature>
<feature type="compositionally biased region" description="Low complexity" evidence="1">
    <location>
        <begin position="271"/>
        <end position="287"/>
    </location>
</feature>
<dbReference type="AlphaFoldDB" id="A0A1A3N027"/>
<evidence type="ECO:0000313" key="3">
    <source>
        <dbReference type="Proteomes" id="UP000093629"/>
    </source>
</evidence>
<accession>A0A1A3N027</accession>
<protein>
    <submittedName>
        <fullName evidence="2">Secretion protein EspK</fullName>
    </submittedName>
</protein>
<dbReference type="OrthoDB" id="4636484at2"/>
<dbReference type="EMBL" id="LZLQ01000110">
    <property type="protein sequence ID" value="OBK13737.1"/>
    <property type="molecule type" value="Genomic_DNA"/>
</dbReference>
<proteinExistence type="predicted"/>
<comment type="caution">
    <text evidence="2">The sequence shown here is derived from an EMBL/GenBank/DDBJ whole genome shotgun (WGS) entry which is preliminary data.</text>
</comment>
<evidence type="ECO:0000256" key="1">
    <source>
        <dbReference type="SAM" id="MobiDB-lite"/>
    </source>
</evidence>
<feature type="compositionally biased region" description="Low complexity" evidence="1">
    <location>
        <begin position="347"/>
        <end position="362"/>
    </location>
</feature>
<feature type="compositionally biased region" description="Pro residues" evidence="1">
    <location>
        <begin position="201"/>
        <end position="215"/>
    </location>
</feature>
<reference evidence="2 3" key="1">
    <citation type="submission" date="2016-06" db="EMBL/GenBank/DDBJ databases">
        <authorList>
            <person name="Kjaerup R.B."/>
            <person name="Dalgaard T.S."/>
            <person name="Juul-Madsen H.R."/>
        </authorList>
    </citation>
    <scope>NUCLEOTIDE SEQUENCE [LARGE SCALE GENOMIC DNA]</scope>
    <source>
        <strain evidence="2 3">1245139.5</strain>
    </source>
</reference>
<feature type="region of interest" description="Disordered" evidence="1">
    <location>
        <begin position="201"/>
        <end position="243"/>
    </location>
</feature>
<feature type="compositionally biased region" description="Basic and acidic residues" evidence="1">
    <location>
        <begin position="475"/>
        <end position="494"/>
    </location>
</feature>
<evidence type="ECO:0000313" key="2">
    <source>
        <dbReference type="EMBL" id="OBK13737.1"/>
    </source>
</evidence>
<feature type="region of interest" description="Disordered" evidence="1">
    <location>
        <begin position="266"/>
        <end position="502"/>
    </location>
</feature>
<feature type="compositionally biased region" description="Pro residues" evidence="1">
    <location>
        <begin position="227"/>
        <end position="243"/>
    </location>
</feature>
<gene>
    <name evidence="2" type="ORF">A5636_09100</name>
</gene>
<feature type="compositionally biased region" description="Low complexity" evidence="1">
    <location>
        <begin position="424"/>
        <end position="458"/>
    </location>
</feature>
<feature type="compositionally biased region" description="Low complexity" evidence="1">
    <location>
        <begin position="394"/>
        <end position="415"/>
    </location>
</feature>
<name>A0A1A3N027_MYCAS</name>
<dbReference type="RefSeq" id="WP_065159785.1">
    <property type="nucleotide sequence ID" value="NZ_LZLQ01000110.1"/>
</dbReference>
<keyword evidence="3" id="KW-1185">Reference proteome</keyword>
<dbReference type="PANTHER" id="PTHR10068">
    <property type="entry name" value="BONE MARROW PROTEOGLYCAN"/>
    <property type="match status" value="1"/>
</dbReference>